<dbReference type="Proteomes" id="UP001139054">
    <property type="component" value="Unassembled WGS sequence"/>
</dbReference>
<keyword evidence="3" id="KW-1185">Reference proteome</keyword>
<sequence length="49" mass="5567">MHLEEFERMDLLGGRFIVINKQPRDVNRLDFDDFGTLAATVNMSVGRAA</sequence>
<dbReference type="AlphaFoldDB" id="A0A9X1RLX2"/>
<organism evidence="1 4">
    <name type="scientific">Bradyrhizobium zhengyangense</name>
    <dbReference type="NCBI Taxonomy" id="2911009"/>
    <lineage>
        <taxon>Bacteria</taxon>
        <taxon>Pseudomonadati</taxon>
        <taxon>Pseudomonadota</taxon>
        <taxon>Alphaproteobacteria</taxon>
        <taxon>Hyphomicrobiales</taxon>
        <taxon>Nitrobacteraceae</taxon>
        <taxon>Bradyrhizobium</taxon>
    </lineage>
</organism>
<evidence type="ECO:0000313" key="3">
    <source>
        <dbReference type="Proteomes" id="UP001139012"/>
    </source>
</evidence>
<proteinExistence type="predicted"/>
<evidence type="ECO:0000313" key="4">
    <source>
        <dbReference type="Proteomes" id="UP001139054"/>
    </source>
</evidence>
<dbReference type="Gene3D" id="1.10.3100.20">
    <property type="entry name" value="Protein of unknown function DUF269"/>
    <property type="match status" value="1"/>
</dbReference>
<dbReference type="Proteomes" id="UP001139012">
    <property type="component" value="Unassembled WGS sequence"/>
</dbReference>
<evidence type="ECO:0000313" key="1">
    <source>
        <dbReference type="EMBL" id="MCG2632635.1"/>
    </source>
</evidence>
<comment type="caution">
    <text evidence="1">The sequence shown here is derived from an EMBL/GenBank/DDBJ whole genome shotgun (WGS) entry which is preliminary data.</text>
</comment>
<dbReference type="RefSeq" id="WP_232995640.1">
    <property type="nucleotide sequence ID" value="NZ_JAKLTY010000045.1"/>
</dbReference>
<gene>
    <name evidence="2" type="ORF">L6637_38700</name>
    <name evidence="1" type="ORF">L6654_39205</name>
</gene>
<accession>A0A9X1RLX2</accession>
<name>A0A9X1RLX2_9BRAD</name>
<reference evidence="1" key="1">
    <citation type="submission" date="2022-01" db="EMBL/GenBank/DDBJ databases">
        <title>Genome sequnece data of strain Bradyrhizobium sp. nov.</title>
        <authorList>
            <person name="Zhang J."/>
        </authorList>
    </citation>
    <scope>NUCLEOTIDE SEQUENCE</scope>
    <source>
        <strain evidence="2">WYCCWR 12774</strain>
        <strain evidence="1">WYCCWR 13023</strain>
    </source>
</reference>
<dbReference type="EMBL" id="JAKLTY010000045">
    <property type="protein sequence ID" value="MCG2632635.1"/>
    <property type="molecule type" value="Genomic_DNA"/>
</dbReference>
<protein>
    <submittedName>
        <fullName evidence="1">Uncharacterized protein</fullName>
    </submittedName>
</protein>
<evidence type="ECO:0000313" key="2">
    <source>
        <dbReference type="EMBL" id="MCG2672868.1"/>
    </source>
</evidence>
<dbReference type="EMBL" id="JAKLUA010000026">
    <property type="protein sequence ID" value="MCG2672868.1"/>
    <property type="molecule type" value="Genomic_DNA"/>
</dbReference>